<gene>
    <name evidence="5" type="ORF">F6X38_01190</name>
</gene>
<dbReference type="InterPro" id="IPR018060">
    <property type="entry name" value="HTH_AraC"/>
</dbReference>
<dbReference type="AlphaFoldDB" id="A0A7V7PTJ9"/>
<dbReference type="InterPro" id="IPR009057">
    <property type="entry name" value="Homeodomain-like_sf"/>
</dbReference>
<dbReference type="CDD" id="cd03136">
    <property type="entry name" value="GATase1_AraC_ArgR_like"/>
    <property type="match status" value="1"/>
</dbReference>
<dbReference type="Gene3D" id="3.40.50.880">
    <property type="match status" value="1"/>
</dbReference>
<dbReference type="PROSITE" id="PS00041">
    <property type="entry name" value="HTH_ARAC_FAMILY_1"/>
    <property type="match status" value="1"/>
</dbReference>
<dbReference type="PANTHER" id="PTHR43130:SF3">
    <property type="entry name" value="HTH-TYPE TRANSCRIPTIONAL REGULATOR RV1931C"/>
    <property type="match status" value="1"/>
</dbReference>
<feature type="domain" description="HTH araC/xylS-type" evidence="4">
    <location>
        <begin position="199"/>
        <end position="295"/>
    </location>
</feature>
<accession>A0A7V7PTJ9</accession>
<dbReference type="SUPFAM" id="SSF52317">
    <property type="entry name" value="Class I glutamine amidotransferase-like"/>
    <property type="match status" value="1"/>
</dbReference>
<evidence type="ECO:0000313" key="5">
    <source>
        <dbReference type="EMBL" id="KAB0683002.1"/>
    </source>
</evidence>
<keyword evidence="1" id="KW-0805">Transcription regulation</keyword>
<keyword evidence="2" id="KW-0238">DNA-binding</keyword>
<dbReference type="InterPro" id="IPR052158">
    <property type="entry name" value="INH-QAR"/>
</dbReference>
<evidence type="ECO:0000256" key="3">
    <source>
        <dbReference type="ARBA" id="ARBA00023163"/>
    </source>
</evidence>
<dbReference type="EMBL" id="VZDO01000001">
    <property type="protein sequence ID" value="KAB0683002.1"/>
    <property type="molecule type" value="Genomic_DNA"/>
</dbReference>
<comment type="caution">
    <text evidence="5">The sequence shown here is derived from an EMBL/GenBank/DDBJ whole genome shotgun (WGS) entry which is preliminary data.</text>
</comment>
<dbReference type="PRINTS" id="PR00032">
    <property type="entry name" value="HTHARAC"/>
</dbReference>
<dbReference type="Pfam" id="PF01965">
    <property type="entry name" value="DJ-1_PfpI"/>
    <property type="match status" value="1"/>
</dbReference>
<evidence type="ECO:0000256" key="1">
    <source>
        <dbReference type="ARBA" id="ARBA00023015"/>
    </source>
</evidence>
<evidence type="ECO:0000256" key="2">
    <source>
        <dbReference type="ARBA" id="ARBA00023125"/>
    </source>
</evidence>
<dbReference type="Proteomes" id="UP000432089">
    <property type="component" value="Unassembled WGS sequence"/>
</dbReference>
<evidence type="ECO:0000313" key="6">
    <source>
        <dbReference type="Proteomes" id="UP000432089"/>
    </source>
</evidence>
<organism evidence="5 6">
    <name type="scientific">Plantimonas leprariae</name>
    <dbReference type="NCBI Taxonomy" id="2615207"/>
    <lineage>
        <taxon>Bacteria</taxon>
        <taxon>Pseudomonadati</taxon>
        <taxon>Pseudomonadota</taxon>
        <taxon>Alphaproteobacteria</taxon>
        <taxon>Hyphomicrobiales</taxon>
        <taxon>Aurantimonadaceae</taxon>
        <taxon>Plantimonas</taxon>
    </lineage>
</organism>
<keyword evidence="3" id="KW-0804">Transcription</keyword>
<name>A0A7V7PTJ9_9HYPH</name>
<dbReference type="InterPro" id="IPR029062">
    <property type="entry name" value="Class_I_gatase-like"/>
</dbReference>
<keyword evidence="6" id="KW-1185">Reference proteome</keyword>
<proteinExistence type="predicted"/>
<dbReference type="Gene3D" id="1.10.10.60">
    <property type="entry name" value="Homeodomain-like"/>
    <property type="match status" value="1"/>
</dbReference>
<dbReference type="InterPro" id="IPR002818">
    <property type="entry name" value="DJ-1/PfpI"/>
</dbReference>
<sequence length="295" mass="31977">MSYASALEPLRAANTLAEEELYRWRHLSTDGAPVRASSGVMLGVDGDLEEDAAVDAVLVCAGGNPANFDDPAVFAWLRALARRGLRVGGVSGGPYVLARAGLLDGHRATVHWEHAAAFREAFPRVLLQATLFEIDRRRLTCAGGVAALDMMHRIIGEDHGYDLARSVSDWFLQAHVRPGSGGQRLAVPERLGIHSPAVEAAVELMERRIEDPAARSEIAQVAGVSVRQLDRLFAARLGTSVERYYLALRLERASGLLQQTSLSVTEIAVATGFASASHFSRAFKRRFGRSPRAGR</sequence>
<reference evidence="5 6" key="1">
    <citation type="submission" date="2019-09" db="EMBL/GenBank/DDBJ databases">
        <title>YIM 132180 draft genome.</title>
        <authorList>
            <person name="Zhang K."/>
        </authorList>
    </citation>
    <scope>NUCLEOTIDE SEQUENCE [LARGE SCALE GENOMIC DNA]</scope>
    <source>
        <strain evidence="5 6">YIM 132180</strain>
    </source>
</reference>
<dbReference type="PROSITE" id="PS01124">
    <property type="entry name" value="HTH_ARAC_FAMILY_2"/>
    <property type="match status" value="1"/>
</dbReference>
<dbReference type="SMART" id="SM00342">
    <property type="entry name" value="HTH_ARAC"/>
    <property type="match status" value="1"/>
</dbReference>
<dbReference type="GO" id="GO:0003700">
    <property type="term" value="F:DNA-binding transcription factor activity"/>
    <property type="evidence" value="ECO:0007669"/>
    <property type="project" value="InterPro"/>
</dbReference>
<dbReference type="Pfam" id="PF12833">
    <property type="entry name" value="HTH_18"/>
    <property type="match status" value="1"/>
</dbReference>
<dbReference type="PANTHER" id="PTHR43130">
    <property type="entry name" value="ARAC-FAMILY TRANSCRIPTIONAL REGULATOR"/>
    <property type="match status" value="1"/>
</dbReference>
<dbReference type="GO" id="GO:0043565">
    <property type="term" value="F:sequence-specific DNA binding"/>
    <property type="evidence" value="ECO:0007669"/>
    <property type="project" value="InterPro"/>
</dbReference>
<dbReference type="SUPFAM" id="SSF46689">
    <property type="entry name" value="Homeodomain-like"/>
    <property type="match status" value="2"/>
</dbReference>
<dbReference type="InterPro" id="IPR018062">
    <property type="entry name" value="HTH_AraC-typ_CS"/>
</dbReference>
<evidence type="ECO:0000259" key="4">
    <source>
        <dbReference type="PROSITE" id="PS01124"/>
    </source>
</evidence>
<dbReference type="InterPro" id="IPR020449">
    <property type="entry name" value="Tscrpt_reg_AraC-type_HTH"/>
</dbReference>
<protein>
    <submittedName>
        <fullName evidence="5">GlxA family transcriptional regulator</fullName>
    </submittedName>
</protein>